<evidence type="ECO:0000256" key="1">
    <source>
        <dbReference type="ARBA" id="ARBA00001968"/>
    </source>
</evidence>
<dbReference type="PANTHER" id="PTHR22930:SF291">
    <property type="entry name" value="EXPRESSED PROTEIN"/>
    <property type="match status" value="1"/>
</dbReference>
<keyword evidence="7" id="KW-0539">Nucleus</keyword>
<dbReference type="InterPro" id="IPR027806">
    <property type="entry name" value="HARBI1_dom"/>
</dbReference>
<dbReference type="GO" id="GO:0046872">
    <property type="term" value="F:metal ion binding"/>
    <property type="evidence" value="ECO:0007669"/>
    <property type="project" value="UniProtKB-KW"/>
</dbReference>
<evidence type="ECO:0000259" key="8">
    <source>
        <dbReference type="Pfam" id="PF13359"/>
    </source>
</evidence>
<dbReference type="PANTHER" id="PTHR22930">
    <property type="match status" value="1"/>
</dbReference>
<dbReference type="InterPro" id="IPR045249">
    <property type="entry name" value="HARBI1-like"/>
</dbReference>
<comment type="cofactor">
    <cofactor evidence="1">
        <name>a divalent metal cation</name>
        <dbReference type="ChEBI" id="CHEBI:60240"/>
    </cofactor>
</comment>
<keyword evidence="10" id="KW-1185">Reference proteome</keyword>
<evidence type="ECO:0000256" key="5">
    <source>
        <dbReference type="ARBA" id="ARBA00022723"/>
    </source>
</evidence>
<evidence type="ECO:0000313" key="10">
    <source>
        <dbReference type="Proteomes" id="UP001454036"/>
    </source>
</evidence>
<evidence type="ECO:0000256" key="6">
    <source>
        <dbReference type="ARBA" id="ARBA00022801"/>
    </source>
</evidence>
<evidence type="ECO:0000313" key="9">
    <source>
        <dbReference type="EMBL" id="GAA0142968.1"/>
    </source>
</evidence>
<evidence type="ECO:0000256" key="2">
    <source>
        <dbReference type="ARBA" id="ARBA00004123"/>
    </source>
</evidence>
<dbReference type="GO" id="GO:0016787">
    <property type="term" value="F:hydrolase activity"/>
    <property type="evidence" value="ECO:0007669"/>
    <property type="project" value="UniProtKB-KW"/>
</dbReference>
<sequence length="172" mass="20172">MAWKSYQFSGSRGFNFCKLAKERKMLNGRKRKLSDETELREYIIGDSGFPFLPWLVTPYQGRDLSNVQRNFNKRLNATHKVAPRALAKLKQTWKMIDGIMWKPDKNHLPRIILVCCILHNILIDLRDKVQNEIHFSEDHDPNYRQQVSDCTDEAASVAREKLTLYLSRKLPP</sequence>
<comment type="subcellular location">
    <subcellularLocation>
        <location evidence="2">Nucleus</location>
    </subcellularLocation>
</comment>
<feature type="domain" description="DDE Tnp4" evidence="8">
    <location>
        <begin position="34"/>
        <end position="120"/>
    </location>
</feature>
<gene>
    <name evidence="9" type="ORF">LIER_03752</name>
</gene>
<comment type="caution">
    <text evidence="9">The sequence shown here is derived from an EMBL/GenBank/DDBJ whole genome shotgun (WGS) entry which is preliminary data.</text>
</comment>
<keyword evidence="6" id="KW-0378">Hydrolase</keyword>
<evidence type="ECO:0000256" key="4">
    <source>
        <dbReference type="ARBA" id="ARBA00022722"/>
    </source>
</evidence>
<dbReference type="Pfam" id="PF13359">
    <property type="entry name" value="DDE_Tnp_4"/>
    <property type="match status" value="1"/>
</dbReference>
<reference evidence="9 10" key="1">
    <citation type="submission" date="2024-01" db="EMBL/GenBank/DDBJ databases">
        <title>The complete chloroplast genome sequence of Lithospermum erythrorhizon: insights into the phylogenetic relationship among Boraginaceae species and the maternal lineages of purple gromwells.</title>
        <authorList>
            <person name="Okada T."/>
            <person name="Watanabe K."/>
        </authorList>
    </citation>
    <scope>NUCLEOTIDE SEQUENCE [LARGE SCALE GENOMIC DNA]</scope>
</reference>
<comment type="similarity">
    <text evidence="3">Belongs to the HARBI1 family.</text>
</comment>
<dbReference type="GO" id="GO:0005634">
    <property type="term" value="C:nucleus"/>
    <property type="evidence" value="ECO:0007669"/>
    <property type="project" value="UniProtKB-SubCell"/>
</dbReference>
<dbReference type="Proteomes" id="UP001454036">
    <property type="component" value="Unassembled WGS sequence"/>
</dbReference>
<dbReference type="GO" id="GO:0004518">
    <property type="term" value="F:nuclease activity"/>
    <property type="evidence" value="ECO:0007669"/>
    <property type="project" value="UniProtKB-KW"/>
</dbReference>
<name>A0AAV3NYY6_LITER</name>
<protein>
    <recommendedName>
        <fullName evidence="8">DDE Tnp4 domain-containing protein</fullName>
    </recommendedName>
</protein>
<dbReference type="AlphaFoldDB" id="A0AAV3NYY6"/>
<keyword evidence="5" id="KW-0479">Metal-binding</keyword>
<proteinExistence type="inferred from homology"/>
<keyword evidence="4" id="KW-0540">Nuclease</keyword>
<dbReference type="EMBL" id="BAABME010000460">
    <property type="protein sequence ID" value="GAA0142968.1"/>
    <property type="molecule type" value="Genomic_DNA"/>
</dbReference>
<accession>A0AAV3NYY6</accession>
<organism evidence="9 10">
    <name type="scientific">Lithospermum erythrorhizon</name>
    <name type="common">Purple gromwell</name>
    <name type="synonym">Lithospermum officinale var. erythrorhizon</name>
    <dbReference type="NCBI Taxonomy" id="34254"/>
    <lineage>
        <taxon>Eukaryota</taxon>
        <taxon>Viridiplantae</taxon>
        <taxon>Streptophyta</taxon>
        <taxon>Embryophyta</taxon>
        <taxon>Tracheophyta</taxon>
        <taxon>Spermatophyta</taxon>
        <taxon>Magnoliopsida</taxon>
        <taxon>eudicotyledons</taxon>
        <taxon>Gunneridae</taxon>
        <taxon>Pentapetalae</taxon>
        <taxon>asterids</taxon>
        <taxon>lamiids</taxon>
        <taxon>Boraginales</taxon>
        <taxon>Boraginaceae</taxon>
        <taxon>Boraginoideae</taxon>
        <taxon>Lithospermeae</taxon>
        <taxon>Lithospermum</taxon>
    </lineage>
</organism>
<evidence type="ECO:0000256" key="3">
    <source>
        <dbReference type="ARBA" id="ARBA00006958"/>
    </source>
</evidence>
<evidence type="ECO:0000256" key="7">
    <source>
        <dbReference type="ARBA" id="ARBA00023242"/>
    </source>
</evidence>